<dbReference type="Gene3D" id="3.30.457.10">
    <property type="entry name" value="Copper amine oxidase-like, N-terminal domain"/>
    <property type="match status" value="1"/>
</dbReference>
<dbReference type="RefSeq" id="WP_208916200.1">
    <property type="nucleotide sequence ID" value="NZ_LT840184.1"/>
</dbReference>
<feature type="domain" description="Copper amine oxidase-like N-terminal" evidence="1">
    <location>
        <begin position="272"/>
        <end position="354"/>
    </location>
</feature>
<dbReference type="Pfam" id="PF11738">
    <property type="entry name" value="DUF3298"/>
    <property type="match status" value="1"/>
</dbReference>
<accession>A0A1X7HSH2</accession>
<dbReference type="Proteomes" id="UP000192940">
    <property type="component" value="Chromosome I"/>
</dbReference>
<organism evidence="4 5">
    <name type="scientific">Paenibacillus uliginis N3/975</name>
    <dbReference type="NCBI Taxonomy" id="1313296"/>
    <lineage>
        <taxon>Bacteria</taxon>
        <taxon>Bacillati</taxon>
        <taxon>Bacillota</taxon>
        <taxon>Bacilli</taxon>
        <taxon>Bacillales</taxon>
        <taxon>Paenibacillaceae</taxon>
        <taxon>Paenibacillus</taxon>
    </lineage>
</organism>
<dbReference type="InterPro" id="IPR021729">
    <property type="entry name" value="DUF3298"/>
</dbReference>
<dbReference type="Gene3D" id="3.30.565.40">
    <property type="entry name" value="Fervidobacterium nodosum Rt17-B1 like"/>
    <property type="match status" value="1"/>
</dbReference>
<dbReference type="InterPro" id="IPR036582">
    <property type="entry name" value="Mao_N_sf"/>
</dbReference>
<dbReference type="STRING" id="1313296.SAMN05661091_5612"/>
<evidence type="ECO:0000313" key="4">
    <source>
        <dbReference type="EMBL" id="SMF91895.1"/>
    </source>
</evidence>
<reference evidence="4 5" key="1">
    <citation type="submission" date="2017-04" db="EMBL/GenBank/DDBJ databases">
        <authorList>
            <person name="Afonso C.L."/>
            <person name="Miller P.J."/>
            <person name="Scott M.A."/>
            <person name="Spackman E."/>
            <person name="Goraichik I."/>
            <person name="Dimitrov K.M."/>
            <person name="Suarez D.L."/>
            <person name="Swayne D.E."/>
        </authorList>
    </citation>
    <scope>NUCLEOTIDE SEQUENCE [LARGE SCALE GENOMIC DNA]</scope>
    <source>
        <strain evidence="4 5">N3/975</strain>
    </source>
</reference>
<evidence type="ECO:0008006" key="6">
    <source>
        <dbReference type="Google" id="ProtNLM"/>
    </source>
</evidence>
<feature type="domain" description="Deacetylase PdaC" evidence="3">
    <location>
        <begin position="61"/>
        <end position="140"/>
    </location>
</feature>
<name>A0A1X7HSH2_9BACL</name>
<dbReference type="InterPro" id="IPR012854">
    <property type="entry name" value="Cu_amine_oxidase-like_N"/>
</dbReference>
<dbReference type="InterPro" id="IPR037126">
    <property type="entry name" value="PdaC/RsiV-like_sf"/>
</dbReference>
<dbReference type="Gene3D" id="3.90.640.20">
    <property type="entry name" value="Heat-shock cognate protein, ATPase"/>
    <property type="match status" value="1"/>
</dbReference>
<dbReference type="AlphaFoldDB" id="A0A1X7HSH2"/>
<dbReference type="InterPro" id="IPR025303">
    <property type="entry name" value="PdaC"/>
</dbReference>
<evidence type="ECO:0000259" key="3">
    <source>
        <dbReference type="Pfam" id="PF13739"/>
    </source>
</evidence>
<proteinExistence type="predicted"/>
<sequence length="368" mass="40236">MKMHTSSTPLKKKLAYASMAGVILLSGSFAMMTEVHALSAAKPQATAVQVQKSLVTFKTLKSSEPALEANIRIPVFQGLKDTKYQDQLNDIIESHASKDLAHMEKEAKEMAAKAKKENFTLHPYTLNINYELTADGKGTLPNLISLKVITEVTTGNSPAQRVDTYNFMDEKEAKRITLEDLFGTNYKQMIDSKIKSDIAANAEKYFAGKDGFQGIDSEQSFYVTGGKAVVVFQEYSIAPGVTGTPEFTFELTDTDTTNPVKTVIDPKSTFKAKNGTVMIPLADVLRSLQFDVKWNKKTKTADISKGAVWTSVTVGKDAYSFGKKAPQKLGASPVLKKGRVYVPLNFLTDILHAETVKGANGAIEVTLK</sequence>
<evidence type="ECO:0000259" key="1">
    <source>
        <dbReference type="Pfam" id="PF07833"/>
    </source>
</evidence>
<keyword evidence="5" id="KW-1185">Reference proteome</keyword>
<protein>
    <recommendedName>
        <fullName evidence="6">Copper amine oxidase N-terminal domain-containing protein</fullName>
    </recommendedName>
</protein>
<evidence type="ECO:0000313" key="5">
    <source>
        <dbReference type="Proteomes" id="UP000192940"/>
    </source>
</evidence>
<gene>
    <name evidence="4" type="ORF">SAMN05661091_5612</name>
</gene>
<dbReference type="Pfam" id="PF13739">
    <property type="entry name" value="PdaC"/>
    <property type="match status" value="1"/>
</dbReference>
<evidence type="ECO:0000259" key="2">
    <source>
        <dbReference type="Pfam" id="PF11738"/>
    </source>
</evidence>
<dbReference type="EMBL" id="LT840184">
    <property type="protein sequence ID" value="SMF91895.1"/>
    <property type="molecule type" value="Genomic_DNA"/>
</dbReference>
<feature type="domain" description="DUF3298" evidence="2">
    <location>
        <begin position="179"/>
        <end position="249"/>
    </location>
</feature>
<dbReference type="Pfam" id="PF07833">
    <property type="entry name" value="Cu_amine_oxidN1"/>
    <property type="match status" value="1"/>
</dbReference>
<dbReference type="SUPFAM" id="SSF55383">
    <property type="entry name" value="Copper amine oxidase, domain N"/>
    <property type="match status" value="1"/>
</dbReference>